<gene>
    <name evidence="2" type="ORF">DILT_LOCUS15041</name>
</gene>
<dbReference type="EMBL" id="UYRU01077024">
    <property type="protein sequence ID" value="VDN27639.1"/>
    <property type="molecule type" value="Genomic_DNA"/>
</dbReference>
<organism evidence="2 3">
    <name type="scientific">Dibothriocephalus latus</name>
    <name type="common">Fish tapeworm</name>
    <name type="synonym">Diphyllobothrium latum</name>
    <dbReference type="NCBI Taxonomy" id="60516"/>
    <lineage>
        <taxon>Eukaryota</taxon>
        <taxon>Metazoa</taxon>
        <taxon>Spiralia</taxon>
        <taxon>Lophotrochozoa</taxon>
        <taxon>Platyhelminthes</taxon>
        <taxon>Cestoda</taxon>
        <taxon>Eucestoda</taxon>
        <taxon>Diphyllobothriidea</taxon>
        <taxon>Diphyllobothriidae</taxon>
        <taxon>Dibothriocephalus</taxon>
    </lineage>
</organism>
<evidence type="ECO:0000313" key="2">
    <source>
        <dbReference type="EMBL" id="VDN27639.1"/>
    </source>
</evidence>
<dbReference type="GO" id="GO:0030148">
    <property type="term" value="P:sphingolipid biosynthetic process"/>
    <property type="evidence" value="ECO:0007669"/>
    <property type="project" value="TreeGrafter"/>
</dbReference>
<dbReference type="SUPFAM" id="SSF51735">
    <property type="entry name" value="NAD(P)-binding Rossmann-fold domains"/>
    <property type="match status" value="1"/>
</dbReference>
<evidence type="ECO:0000313" key="3">
    <source>
        <dbReference type="Proteomes" id="UP000281553"/>
    </source>
</evidence>
<dbReference type="Gene3D" id="3.40.50.720">
    <property type="entry name" value="NAD(P)-binding Rossmann-like Domain"/>
    <property type="match status" value="1"/>
</dbReference>
<dbReference type="PANTHER" id="PTHR43550:SF3">
    <property type="entry name" value="3-KETODIHYDROSPHINGOSINE REDUCTASE"/>
    <property type="match status" value="1"/>
</dbReference>
<keyword evidence="1" id="KW-1133">Transmembrane helix</keyword>
<feature type="transmembrane region" description="Helical" evidence="1">
    <location>
        <begin position="14"/>
        <end position="36"/>
    </location>
</feature>
<keyword evidence="1" id="KW-0472">Membrane</keyword>
<evidence type="ECO:0008006" key="4">
    <source>
        <dbReference type="Google" id="ProtNLM"/>
    </source>
</evidence>
<accession>A0A3P7QB81</accession>
<reference evidence="2 3" key="1">
    <citation type="submission" date="2018-11" db="EMBL/GenBank/DDBJ databases">
        <authorList>
            <consortium name="Pathogen Informatics"/>
        </authorList>
    </citation>
    <scope>NUCLEOTIDE SEQUENCE [LARGE SCALE GENOMIC DNA]</scope>
</reference>
<evidence type="ECO:0000256" key="1">
    <source>
        <dbReference type="SAM" id="Phobius"/>
    </source>
</evidence>
<dbReference type="GO" id="GO:0047560">
    <property type="term" value="F:3-dehydrosphinganine reductase activity"/>
    <property type="evidence" value="ECO:0007669"/>
    <property type="project" value="TreeGrafter"/>
</dbReference>
<dbReference type="PANTHER" id="PTHR43550">
    <property type="entry name" value="3-KETODIHYDROSPHINGOSINE REDUCTASE"/>
    <property type="match status" value="1"/>
</dbReference>
<dbReference type="InterPro" id="IPR002347">
    <property type="entry name" value="SDR_fam"/>
</dbReference>
<dbReference type="GO" id="GO:0006666">
    <property type="term" value="P:3-keto-sphinganine metabolic process"/>
    <property type="evidence" value="ECO:0007669"/>
    <property type="project" value="TreeGrafter"/>
</dbReference>
<dbReference type="GO" id="GO:0005789">
    <property type="term" value="C:endoplasmic reticulum membrane"/>
    <property type="evidence" value="ECO:0007669"/>
    <property type="project" value="TreeGrafter"/>
</dbReference>
<sequence length="189" mass="21156">MQYLNLQPYGSANLLVPMFTPVFAFLTVTIISYLVWRWFNRPHCVDIRNRHVLITGGSSGIGLALAREAAKRGAYVTIVARNKTRLSKAKEELSEFADDASKISTLSMDLCGPFEEIKKCLESNIGNSSVRQGPILRCHAISRLLVLKVSYYGISIQIASYSLVYYYGIVWSTLYPVTVSTRTAYVNSQ</sequence>
<protein>
    <recommendedName>
        <fullName evidence="4">Ketoreductase (KR) domain-containing protein</fullName>
    </recommendedName>
</protein>
<keyword evidence="1" id="KW-0812">Transmembrane</keyword>
<feature type="transmembrane region" description="Helical" evidence="1">
    <location>
        <begin position="149"/>
        <end position="168"/>
    </location>
</feature>
<dbReference type="OrthoDB" id="37659at2759"/>
<dbReference type="AlphaFoldDB" id="A0A3P7QB81"/>
<proteinExistence type="predicted"/>
<dbReference type="InterPro" id="IPR036291">
    <property type="entry name" value="NAD(P)-bd_dom_sf"/>
</dbReference>
<keyword evidence="3" id="KW-1185">Reference proteome</keyword>
<name>A0A3P7QB81_DIBLA</name>
<dbReference type="Pfam" id="PF00106">
    <property type="entry name" value="adh_short"/>
    <property type="match status" value="1"/>
</dbReference>
<dbReference type="Proteomes" id="UP000281553">
    <property type="component" value="Unassembled WGS sequence"/>
</dbReference>